<accession>A0A4U5K0A5</accession>
<dbReference type="SUPFAM" id="SSF52317">
    <property type="entry name" value="Class I glutamine amidotransferase-like"/>
    <property type="match status" value="1"/>
</dbReference>
<evidence type="ECO:0000256" key="3">
    <source>
        <dbReference type="ARBA" id="ARBA00022801"/>
    </source>
</evidence>
<dbReference type="InterPro" id="IPR005320">
    <property type="entry name" value="Peptidase_S51"/>
</dbReference>
<dbReference type="Pfam" id="PF03575">
    <property type="entry name" value="Peptidase_S51"/>
    <property type="match status" value="1"/>
</dbReference>
<comment type="similarity">
    <text evidence="1">Belongs to the peptidase S51 family.</text>
</comment>
<dbReference type="EMBL" id="SZUA01000001">
    <property type="protein sequence ID" value="TKR34007.1"/>
    <property type="molecule type" value="Genomic_DNA"/>
</dbReference>
<dbReference type="Proteomes" id="UP000308707">
    <property type="component" value="Unassembled WGS sequence"/>
</dbReference>
<dbReference type="PANTHER" id="PTHR36175">
    <property type="entry name" value="CYANOPHYCINASE"/>
    <property type="match status" value="1"/>
</dbReference>
<evidence type="ECO:0000313" key="7">
    <source>
        <dbReference type="Proteomes" id="UP000308707"/>
    </source>
</evidence>
<keyword evidence="4" id="KW-0720">Serine protease</keyword>
<proteinExistence type="inferred from homology"/>
<dbReference type="RefSeq" id="WP_137266210.1">
    <property type="nucleotide sequence ID" value="NZ_SZUA01000001.1"/>
</dbReference>
<dbReference type="GO" id="GO:0006508">
    <property type="term" value="P:proteolysis"/>
    <property type="evidence" value="ECO:0007669"/>
    <property type="project" value="UniProtKB-KW"/>
</dbReference>
<dbReference type="GO" id="GO:0008236">
    <property type="term" value="F:serine-type peptidase activity"/>
    <property type="evidence" value="ECO:0007669"/>
    <property type="project" value="UniProtKB-KW"/>
</dbReference>
<gene>
    <name evidence="6" type="ORF">FCE95_06995</name>
</gene>
<keyword evidence="5" id="KW-0732">Signal</keyword>
<evidence type="ECO:0000256" key="4">
    <source>
        <dbReference type="ARBA" id="ARBA00022825"/>
    </source>
</evidence>
<dbReference type="PANTHER" id="PTHR36175:SF1">
    <property type="entry name" value="CYANOPHYCINASE"/>
    <property type="match status" value="1"/>
</dbReference>
<evidence type="ECO:0000313" key="6">
    <source>
        <dbReference type="EMBL" id="TKR34007.1"/>
    </source>
</evidence>
<keyword evidence="7" id="KW-1185">Reference proteome</keyword>
<protein>
    <submittedName>
        <fullName evidence="6">Peptidase</fullName>
    </submittedName>
</protein>
<dbReference type="AlphaFoldDB" id="A0A4U5K0A5"/>
<dbReference type="CDD" id="cd03145">
    <property type="entry name" value="GAT1_cyanophycinase"/>
    <property type="match status" value="1"/>
</dbReference>
<sequence length="343" mass="36899">METAFRKPLAIFAFALGLLCCAAMVAAQRPPAGKGYRYFEIGDVQAKRPGATQAGLMLVGGGDWPYDAFRWMIERAGHGRIVILRASGTTESQDEFFKDIGGITAAQTIVFSDRRAASDPKVLEIVRNADGIFLAGGDQSNYVNFWKGTPLNRALDAHVRAGKPIGGTSAGLAVLGAWSYGAMDGGSVVSETALKNPMSSEVTLVGDFLHMPYLQNVITDSHFGKRERLGRLIAFVARLSKEQGRTDIAGIGVDEYTALCIDNNGVGRVFTGNGGYAWLVRPQRQADEFGAGRLTFRGVPVTGIGKDSLLRLPGFQVEKPAFTRTYDVQAGRLTRSGRTASLE</sequence>
<dbReference type="Gene3D" id="3.40.50.880">
    <property type="match status" value="1"/>
</dbReference>
<feature type="signal peptide" evidence="5">
    <location>
        <begin position="1"/>
        <end position="22"/>
    </location>
</feature>
<keyword evidence="2" id="KW-0645">Protease</keyword>
<dbReference type="OrthoDB" id="9799980at2"/>
<reference evidence="6 7" key="1">
    <citation type="submission" date="2019-04" db="EMBL/GenBank/DDBJ databases">
        <title>Reference strain of H23.</title>
        <authorList>
            <person name="Luo X."/>
        </authorList>
    </citation>
    <scope>NUCLEOTIDE SEQUENCE [LARGE SCALE GENOMIC DNA]</scope>
    <source>
        <strain evidence="6 7">H23</strain>
    </source>
</reference>
<name>A0A4U5K0A5_9GAMM</name>
<comment type="caution">
    <text evidence="6">The sequence shown here is derived from an EMBL/GenBank/DDBJ whole genome shotgun (WGS) entry which is preliminary data.</text>
</comment>
<keyword evidence="3" id="KW-0378">Hydrolase</keyword>
<dbReference type="InterPro" id="IPR029062">
    <property type="entry name" value="Class_I_gatase-like"/>
</dbReference>
<organism evidence="6 7">
    <name type="scientific">Luteimonas gilva</name>
    <dbReference type="NCBI Taxonomy" id="2572684"/>
    <lineage>
        <taxon>Bacteria</taxon>
        <taxon>Pseudomonadati</taxon>
        <taxon>Pseudomonadota</taxon>
        <taxon>Gammaproteobacteria</taxon>
        <taxon>Lysobacterales</taxon>
        <taxon>Lysobacteraceae</taxon>
        <taxon>Luteimonas</taxon>
    </lineage>
</organism>
<evidence type="ECO:0000256" key="1">
    <source>
        <dbReference type="ARBA" id="ARBA00006534"/>
    </source>
</evidence>
<evidence type="ECO:0000256" key="5">
    <source>
        <dbReference type="SAM" id="SignalP"/>
    </source>
</evidence>
<evidence type="ECO:0000256" key="2">
    <source>
        <dbReference type="ARBA" id="ARBA00022670"/>
    </source>
</evidence>
<feature type="chain" id="PRO_5020472962" evidence="5">
    <location>
        <begin position="23"/>
        <end position="343"/>
    </location>
</feature>